<dbReference type="RefSeq" id="WP_175496220.1">
    <property type="nucleotide sequence ID" value="NZ_FOXU01000002.1"/>
</dbReference>
<sequence length="448" mass="49798">MYCSKCGVKNDEKANFCAGCGEILNPTKSGVKGILIAGIIFFLLALGGVGYGFKEIVFTEKEEFGRVEKERPPNETATAPLTIKTEAKKNEQVKGIAKDKTQVIQETMPKVFTILTDDGGLGSGFLYGQGGYIVTNAHVVAGHTNVIIRNSAGKESEAQVIGISDRSDVALLLSNDYAQVKPLFTEAEDSIIGTEVIALGSPQGFENSASIGYLTGINRDMELGFVYEHLYQIDAQIDKGSSGGPLVDAKTGKVIGINSLIYKENNLFGFSIPMNSVTALVDSWVSNPMSGQQVASLFGIYEEYTYSDENISEDTYEEEYTEDEWNYFAFEEETLTNFIITFREYYEMALDAEDFYWINDMLQPDSIAYQDLEVYIQEIAGQGMTFDFTNNTVTGVEMYDDYALVSTNEEFDFINAAGEYTYYNRNKVYTVVINSSGYYQITNIDIYE</sequence>
<dbReference type="GO" id="GO:0004252">
    <property type="term" value="F:serine-type endopeptidase activity"/>
    <property type="evidence" value="ECO:0007669"/>
    <property type="project" value="InterPro"/>
</dbReference>
<keyword evidence="4" id="KW-1133">Transmembrane helix</keyword>
<evidence type="ECO:0000256" key="2">
    <source>
        <dbReference type="ARBA" id="ARBA00022801"/>
    </source>
</evidence>
<feature type="domain" description="TcaA protein NTF2-like" evidence="5">
    <location>
        <begin position="332"/>
        <end position="444"/>
    </location>
</feature>
<dbReference type="EMBL" id="FOXU01000002">
    <property type="protein sequence ID" value="SFQ37234.1"/>
    <property type="molecule type" value="Genomic_DNA"/>
</dbReference>
<organism evidence="6 7">
    <name type="scientific">Psychrobacillus psychrotolerans</name>
    <dbReference type="NCBI Taxonomy" id="126156"/>
    <lineage>
        <taxon>Bacteria</taxon>
        <taxon>Bacillati</taxon>
        <taxon>Bacillota</taxon>
        <taxon>Bacilli</taxon>
        <taxon>Bacillales</taxon>
        <taxon>Bacillaceae</taxon>
        <taxon>Psychrobacillus</taxon>
    </lineage>
</organism>
<proteinExistence type="predicted"/>
<evidence type="ECO:0000313" key="6">
    <source>
        <dbReference type="EMBL" id="SFQ37234.1"/>
    </source>
</evidence>
<keyword evidence="2" id="KW-0378">Hydrolase</keyword>
<keyword evidence="7" id="KW-1185">Reference proteome</keyword>
<gene>
    <name evidence="6" type="ORF">SAMN05421670_1806</name>
</gene>
<reference evidence="7" key="1">
    <citation type="submission" date="2016-10" db="EMBL/GenBank/DDBJ databases">
        <authorList>
            <person name="Varghese N."/>
            <person name="Submissions S."/>
        </authorList>
    </citation>
    <scope>NUCLEOTIDE SEQUENCE [LARGE SCALE GENOMIC DNA]</scope>
    <source>
        <strain evidence="7">DSM 11706</strain>
    </source>
</reference>
<protein>
    <submittedName>
        <fullName evidence="6">Zinc-ribbon domain-containing protein</fullName>
    </submittedName>
</protein>
<dbReference type="Pfam" id="PF22819">
    <property type="entry name" value="TcaA_5th"/>
    <property type="match status" value="1"/>
</dbReference>
<accession>A0A1I5XZB3</accession>
<feature type="transmembrane region" description="Helical" evidence="4">
    <location>
        <begin position="34"/>
        <end position="53"/>
    </location>
</feature>
<keyword evidence="3" id="KW-0720">Serine protease</keyword>
<dbReference type="InterPro" id="IPR051201">
    <property type="entry name" value="Chloro_Bact_Ser_Proteases"/>
</dbReference>
<dbReference type="Pfam" id="PF13365">
    <property type="entry name" value="Trypsin_2"/>
    <property type="match status" value="1"/>
</dbReference>
<dbReference type="PANTHER" id="PTHR43343">
    <property type="entry name" value="PEPTIDASE S12"/>
    <property type="match status" value="1"/>
</dbReference>
<evidence type="ECO:0000256" key="3">
    <source>
        <dbReference type="ARBA" id="ARBA00022825"/>
    </source>
</evidence>
<dbReference type="Gene3D" id="2.40.10.120">
    <property type="match status" value="1"/>
</dbReference>
<dbReference type="Proteomes" id="UP000198734">
    <property type="component" value="Unassembled WGS sequence"/>
</dbReference>
<evidence type="ECO:0000256" key="4">
    <source>
        <dbReference type="SAM" id="Phobius"/>
    </source>
</evidence>
<evidence type="ECO:0000259" key="5">
    <source>
        <dbReference type="Pfam" id="PF22819"/>
    </source>
</evidence>
<evidence type="ECO:0000256" key="1">
    <source>
        <dbReference type="ARBA" id="ARBA00022670"/>
    </source>
</evidence>
<keyword evidence="4" id="KW-0812">Transmembrane</keyword>
<dbReference type="PANTHER" id="PTHR43343:SF3">
    <property type="entry name" value="PROTEASE DO-LIKE 8, CHLOROPLASTIC"/>
    <property type="match status" value="1"/>
</dbReference>
<dbReference type="InterPro" id="IPR054528">
    <property type="entry name" value="TcaA_5th"/>
</dbReference>
<keyword evidence="4" id="KW-0472">Membrane</keyword>
<dbReference type="AlphaFoldDB" id="A0A1I5XZB3"/>
<dbReference type="STRING" id="126156.SAMN05421670_1806"/>
<name>A0A1I5XZB3_9BACI</name>
<dbReference type="PRINTS" id="PR00834">
    <property type="entry name" value="PROTEASES2C"/>
</dbReference>
<dbReference type="SUPFAM" id="SSF50494">
    <property type="entry name" value="Trypsin-like serine proteases"/>
    <property type="match status" value="1"/>
</dbReference>
<dbReference type="GO" id="GO:0006508">
    <property type="term" value="P:proteolysis"/>
    <property type="evidence" value="ECO:0007669"/>
    <property type="project" value="UniProtKB-KW"/>
</dbReference>
<dbReference type="InterPro" id="IPR009003">
    <property type="entry name" value="Peptidase_S1_PA"/>
</dbReference>
<evidence type="ECO:0000313" key="7">
    <source>
        <dbReference type="Proteomes" id="UP000198734"/>
    </source>
</evidence>
<keyword evidence="1" id="KW-0645">Protease</keyword>
<dbReference type="InterPro" id="IPR001940">
    <property type="entry name" value="Peptidase_S1C"/>
</dbReference>